<comment type="caution">
    <text evidence="1">The sequence shown here is derived from an EMBL/GenBank/DDBJ whole genome shotgun (WGS) entry which is preliminary data.</text>
</comment>
<dbReference type="EMBL" id="JACSQT010000001">
    <property type="protein sequence ID" value="MBD7935568.1"/>
    <property type="molecule type" value="Genomic_DNA"/>
</dbReference>
<reference evidence="1 2" key="1">
    <citation type="submission" date="2020-08" db="EMBL/GenBank/DDBJ databases">
        <title>A Genomic Blueprint of the Chicken Gut Microbiome.</title>
        <authorList>
            <person name="Gilroy R."/>
            <person name="Ravi A."/>
            <person name="Getino M."/>
            <person name="Pursley I."/>
            <person name="Horton D.L."/>
            <person name="Alikhan N.-F."/>
            <person name="Baker D."/>
            <person name="Gharbi K."/>
            <person name="Hall N."/>
            <person name="Watson M."/>
            <person name="Adriaenssens E.M."/>
            <person name="Foster-Nyarko E."/>
            <person name="Jarju S."/>
            <person name="Secka A."/>
            <person name="Antonio M."/>
            <person name="Oren A."/>
            <person name="Chaudhuri R."/>
            <person name="La Ragione R.M."/>
            <person name="Hildebrand F."/>
            <person name="Pallen M.J."/>
        </authorList>
    </citation>
    <scope>NUCLEOTIDE SEQUENCE [LARGE SCALE GENOMIC DNA]</scope>
    <source>
        <strain evidence="1 2">Sa5YUA1</strain>
    </source>
</reference>
<name>A0ABR8QJ63_9BACI</name>
<organism evidence="1 2">
    <name type="scientific">Cytobacillus stercorigallinarum</name>
    <dbReference type="NCBI Taxonomy" id="2762240"/>
    <lineage>
        <taxon>Bacteria</taxon>
        <taxon>Bacillati</taxon>
        <taxon>Bacillota</taxon>
        <taxon>Bacilli</taxon>
        <taxon>Bacillales</taxon>
        <taxon>Bacillaceae</taxon>
        <taxon>Cytobacillus</taxon>
    </lineage>
</organism>
<keyword evidence="2" id="KW-1185">Reference proteome</keyword>
<protein>
    <recommendedName>
        <fullName evidence="3">DUF4025 domain-containing protein</fullName>
    </recommendedName>
</protein>
<evidence type="ECO:0000313" key="2">
    <source>
        <dbReference type="Proteomes" id="UP000657931"/>
    </source>
</evidence>
<accession>A0ABR8QJ63</accession>
<evidence type="ECO:0008006" key="3">
    <source>
        <dbReference type="Google" id="ProtNLM"/>
    </source>
</evidence>
<gene>
    <name evidence="1" type="ORF">H9655_00880</name>
</gene>
<sequence length="50" mass="5824">MKKEERNEWNQLYDENEAEQSISDSIMEAYNGGAVSRQQLTNENNEDDLS</sequence>
<dbReference type="RefSeq" id="WP_191809997.1">
    <property type="nucleotide sequence ID" value="NZ_JACSQT010000001.1"/>
</dbReference>
<proteinExistence type="predicted"/>
<dbReference type="Proteomes" id="UP000657931">
    <property type="component" value="Unassembled WGS sequence"/>
</dbReference>
<evidence type="ECO:0000313" key="1">
    <source>
        <dbReference type="EMBL" id="MBD7935568.1"/>
    </source>
</evidence>